<reference evidence="2 3" key="1">
    <citation type="submission" date="2021-06" db="EMBL/GenBank/DDBJ databases">
        <title>A haploid diamondback moth (Plutella xylostella L.) genome assembly resolves 31 chromosomes and identifies a diamide resistance mutation.</title>
        <authorList>
            <person name="Ward C.M."/>
            <person name="Perry K.D."/>
            <person name="Baker G."/>
            <person name="Powis K."/>
            <person name="Heckel D.G."/>
            <person name="Baxter S.W."/>
        </authorList>
    </citation>
    <scope>NUCLEOTIDE SEQUENCE [LARGE SCALE GENOMIC DNA]</scope>
    <source>
        <strain evidence="2 3">LV</strain>
        <tissue evidence="2">Single pupa</tissue>
    </source>
</reference>
<keyword evidence="3" id="KW-1185">Reference proteome</keyword>
<dbReference type="SUPFAM" id="SSF56112">
    <property type="entry name" value="Protein kinase-like (PK-like)"/>
    <property type="match status" value="1"/>
</dbReference>
<comment type="caution">
    <text evidence="2">The sequence shown here is derived from an EMBL/GenBank/DDBJ whole genome shotgun (WGS) entry which is preliminary data.</text>
</comment>
<evidence type="ECO:0000313" key="3">
    <source>
        <dbReference type="Proteomes" id="UP000823941"/>
    </source>
</evidence>
<dbReference type="SMART" id="SM00587">
    <property type="entry name" value="CHK"/>
    <property type="match status" value="1"/>
</dbReference>
<dbReference type="InterPro" id="IPR011009">
    <property type="entry name" value="Kinase-like_dom_sf"/>
</dbReference>
<dbReference type="PANTHER" id="PTHR11012:SF30">
    <property type="entry name" value="PROTEIN KINASE-LIKE DOMAIN-CONTAINING"/>
    <property type="match status" value="1"/>
</dbReference>
<name>A0ABQ7Q2D1_PLUXY</name>
<evidence type="ECO:0000259" key="1">
    <source>
        <dbReference type="SMART" id="SM00587"/>
    </source>
</evidence>
<proteinExistence type="predicted"/>
<feature type="domain" description="CHK kinase-like" evidence="1">
    <location>
        <begin position="131"/>
        <end position="322"/>
    </location>
</feature>
<accession>A0ABQ7Q2D1</accession>
<dbReference type="EMBL" id="JAHIBW010000022">
    <property type="protein sequence ID" value="KAG7299315.1"/>
    <property type="molecule type" value="Genomic_DNA"/>
</dbReference>
<dbReference type="InterPro" id="IPR004119">
    <property type="entry name" value="EcKL"/>
</dbReference>
<dbReference type="Pfam" id="PF02958">
    <property type="entry name" value="EcKL"/>
    <property type="match status" value="1"/>
</dbReference>
<gene>
    <name evidence="2" type="ORF">JYU34_016238</name>
</gene>
<protein>
    <recommendedName>
        <fullName evidence="1">CHK kinase-like domain-containing protein</fullName>
    </recommendedName>
</protein>
<dbReference type="Gene3D" id="3.90.1200.10">
    <property type="match status" value="1"/>
</dbReference>
<dbReference type="InterPro" id="IPR015897">
    <property type="entry name" value="CHK_kinase-like"/>
</dbReference>
<evidence type="ECO:0000313" key="2">
    <source>
        <dbReference type="EMBL" id="KAG7299315.1"/>
    </source>
</evidence>
<sequence length="416" mass="47613">MKFQGEIETLSEVQKKTIEDALRKQGFSDETIVTGCDAGKKGDNYSSSVKRVTATDAGDKTMTMIAKIAPTLETIRQMMGLPILFANEITMYEEFLPKLVALQKSAGVPDDDLVKYAECYGVVSEAPHELILLEDLKATGHDMLDRKVSFTNDQMVTVLKRLATYHSLSHVLREKEPGVFDRFKNGLVDVWAMFHEIEFFKENFNQMETQLLGFLETDQQRNQVKGVVSQATKCAVDFQKLEKDSRYAVIIQGDCWTNNMMFKHEDGKLDCIMVDYQVSKISSPVMDVFFTIFNCSDHEARTRHYFDWLDVYYKSFEESLFNFNMKANFVYPRDKFDADLKRYGRYAFGLCLAFTGVLVRGSEDVIDAGSATEESLQKLVEAGDVLSLDKIQDDTSERMKKRVRDLWASFSEYGYL</sequence>
<organism evidence="2 3">
    <name type="scientific">Plutella xylostella</name>
    <name type="common">Diamondback moth</name>
    <name type="synonym">Plutella maculipennis</name>
    <dbReference type="NCBI Taxonomy" id="51655"/>
    <lineage>
        <taxon>Eukaryota</taxon>
        <taxon>Metazoa</taxon>
        <taxon>Ecdysozoa</taxon>
        <taxon>Arthropoda</taxon>
        <taxon>Hexapoda</taxon>
        <taxon>Insecta</taxon>
        <taxon>Pterygota</taxon>
        <taxon>Neoptera</taxon>
        <taxon>Endopterygota</taxon>
        <taxon>Lepidoptera</taxon>
        <taxon>Glossata</taxon>
        <taxon>Ditrysia</taxon>
        <taxon>Yponomeutoidea</taxon>
        <taxon>Plutellidae</taxon>
        <taxon>Plutella</taxon>
    </lineage>
</organism>
<dbReference type="Proteomes" id="UP000823941">
    <property type="component" value="Chromosome 22"/>
</dbReference>
<dbReference type="PANTHER" id="PTHR11012">
    <property type="entry name" value="PROTEIN KINASE-LIKE DOMAIN-CONTAINING"/>
    <property type="match status" value="1"/>
</dbReference>